<organism evidence="2 3">
    <name type="scientific">Scytonema millei VB511283</name>
    <dbReference type="NCBI Taxonomy" id="1245923"/>
    <lineage>
        <taxon>Bacteria</taxon>
        <taxon>Bacillati</taxon>
        <taxon>Cyanobacteriota</taxon>
        <taxon>Cyanophyceae</taxon>
        <taxon>Nostocales</taxon>
        <taxon>Scytonemataceae</taxon>
        <taxon>Scytonema</taxon>
    </lineage>
</organism>
<gene>
    <name evidence="2" type="ORF">QH73_0018115</name>
</gene>
<protein>
    <submittedName>
        <fullName evidence="2">Uncharacterized protein</fullName>
    </submittedName>
</protein>
<dbReference type="Proteomes" id="UP000031532">
    <property type="component" value="Unassembled WGS sequence"/>
</dbReference>
<evidence type="ECO:0000313" key="3">
    <source>
        <dbReference type="Proteomes" id="UP000031532"/>
    </source>
</evidence>
<dbReference type="AlphaFoldDB" id="A0A9X5E7Y4"/>
<comment type="caution">
    <text evidence="2">The sequence shown here is derived from an EMBL/GenBank/DDBJ whole genome shotgun (WGS) entry which is preliminary data.</text>
</comment>
<proteinExistence type="predicted"/>
<sequence length="67" mass="7704">MKGYGKNLGVGGRKLRELRELRELGELGELRELRESRAERNLKSLHPTPYTLHPTSIAPRTPFFTDN</sequence>
<accession>A0A9X5E7Y4</accession>
<evidence type="ECO:0000256" key="1">
    <source>
        <dbReference type="SAM" id="MobiDB-lite"/>
    </source>
</evidence>
<keyword evidence="3" id="KW-1185">Reference proteome</keyword>
<reference evidence="2 3" key="1">
    <citation type="journal article" date="2015" name="Genome Announc.">
        <title>Draft Genome Sequence of the Terrestrial Cyanobacterium Scytonema millei VB511283, Isolated from Eastern India.</title>
        <authorList>
            <person name="Sen D."/>
            <person name="Chandrababunaidu M.M."/>
            <person name="Singh D."/>
            <person name="Sanghi N."/>
            <person name="Ghorai A."/>
            <person name="Mishra G.P."/>
            <person name="Madduluri M."/>
            <person name="Adhikary S.P."/>
            <person name="Tripathy S."/>
        </authorList>
    </citation>
    <scope>NUCLEOTIDE SEQUENCE [LARGE SCALE GENOMIC DNA]</scope>
    <source>
        <strain evidence="2 3">VB511283</strain>
    </source>
</reference>
<name>A0A9X5E7Y4_9CYAN</name>
<feature type="region of interest" description="Disordered" evidence="1">
    <location>
        <begin position="42"/>
        <end position="67"/>
    </location>
</feature>
<evidence type="ECO:0000313" key="2">
    <source>
        <dbReference type="EMBL" id="NHC36533.1"/>
    </source>
</evidence>
<dbReference type="RefSeq" id="WP_039716027.1">
    <property type="nucleotide sequence ID" value="NZ_JTJC03000005.1"/>
</dbReference>
<dbReference type="EMBL" id="JTJC03000005">
    <property type="protein sequence ID" value="NHC36533.1"/>
    <property type="molecule type" value="Genomic_DNA"/>
</dbReference>